<dbReference type="RefSeq" id="WP_055068685.1">
    <property type="nucleotide sequence ID" value="NZ_CP173697.1"/>
</dbReference>
<name>A0A0M6WXK7_9FIRM</name>
<accession>A0A0M6WXK7</accession>
<dbReference type="InterPro" id="IPR025948">
    <property type="entry name" value="HTH-like_dom"/>
</dbReference>
<evidence type="ECO:0000313" key="3">
    <source>
        <dbReference type="EMBL" id="CRL42335.1"/>
    </source>
</evidence>
<evidence type="ECO:0000256" key="1">
    <source>
        <dbReference type="ARBA" id="ARBA00002286"/>
    </source>
</evidence>
<dbReference type="OrthoDB" id="9775203at2"/>
<dbReference type="GO" id="GO:0015074">
    <property type="term" value="P:DNA integration"/>
    <property type="evidence" value="ECO:0007669"/>
    <property type="project" value="InterPro"/>
</dbReference>
<dbReference type="PROSITE" id="PS50994">
    <property type="entry name" value="INTEGRASE"/>
    <property type="match status" value="1"/>
</dbReference>
<dbReference type="PANTHER" id="PTHR46889:SF4">
    <property type="entry name" value="TRANSPOSASE INSO FOR INSERTION SEQUENCE ELEMENT IS911B-RELATED"/>
    <property type="match status" value="1"/>
</dbReference>
<dbReference type="SUPFAM" id="SSF53098">
    <property type="entry name" value="Ribonuclease H-like"/>
    <property type="match status" value="1"/>
</dbReference>
<dbReference type="EMBL" id="CVRR01000062">
    <property type="protein sequence ID" value="CRL42335.1"/>
    <property type="molecule type" value="Genomic_DNA"/>
</dbReference>
<dbReference type="NCBIfam" id="NF033516">
    <property type="entry name" value="transpos_IS3"/>
    <property type="match status" value="1"/>
</dbReference>
<proteinExistence type="predicted"/>
<keyword evidence="4" id="KW-1185">Reference proteome</keyword>
<sequence>MTEAIYLEVSEKTEAAKKAGRRVSVSGMLKFLGVSRSGYLAWLHHVPSDTEKHRKAVKAKIQDIYDDSKQNYGAPKITVELRKTGEVISERTVGTYMRQMGIRAQWSKPWTITTKDSDFSTELQNILDEQFNPDRPNAVWCSDITYIWTIDGFVYLTSVMDLFSRKIIAWTLSETLEVSCVIDTINKAKARRNIDQPLIIHSDRGSQYVAKEYKKATENMQRSYSKKAFPWDNACIESFHSIIKREWLNRFKIRDYKQAYQLIFEYLEAFYNTKRIHSHCNYMSPNEFERVYERTHTEAELLAG</sequence>
<dbReference type="InterPro" id="IPR048020">
    <property type="entry name" value="Transpos_IS3"/>
</dbReference>
<organism evidence="3 4">
    <name type="scientific">Roseburia faecis</name>
    <dbReference type="NCBI Taxonomy" id="301302"/>
    <lineage>
        <taxon>Bacteria</taxon>
        <taxon>Bacillati</taxon>
        <taxon>Bacillota</taxon>
        <taxon>Clostridia</taxon>
        <taxon>Lachnospirales</taxon>
        <taxon>Lachnospiraceae</taxon>
        <taxon>Roseburia</taxon>
    </lineage>
</organism>
<dbReference type="Pfam" id="PF00665">
    <property type="entry name" value="rve"/>
    <property type="match status" value="1"/>
</dbReference>
<reference evidence="4" key="1">
    <citation type="submission" date="2015-05" db="EMBL/GenBank/DDBJ databases">
        <authorList>
            <consortium name="Pathogen Informatics"/>
        </authorList>
    </citation>
    <scope>NUCLEOTIDE SEQUENCE [LARGE SCALE GENOMIC DNA]</scope>
    <source>
        <strain evidence="4">M72</strain>
    </source>
</reference>
<dbReference type="Pfam" id="PF13276">
    <property type="entry name" value="HTH_21"/>
    <property type="match status" value="1"/>
</dbReference>
<dbReference type="InterPro" id="IPR001584">
    <property type="entry name" value="Integrase_cat-core"/>
</dbReference>
<dbReference type="Proteomes" id="UP000049979">
    <property type="component" value="Unassembled WGS sequence"/>
</dbReference>
<dbReference type="PANTHER" id="PTHR46889">
    <property type="entry name" value="TRANSPOSASE INSF FOR INSERTION SEQUENCE IS3B-RELATED"/>
    <property type="match status" value="1"/>
</dbReference>
<dbReference type="Pfam" id="PF13333">
    <property type="entry name" value="rve_2"/>
    <property type="match status" value="1"/>
</dbReference>
<evidence type="ECO:0000259" key="2">
    <source>
        <dbReference type="PROSITE" id="PS50994"/>
    </source>
</evidence>
<dbReference type="InterPro" id="IPR012337">
    <property type="entry name" value="RNaseH-like_sf"/>
</dbReference>
<comment type="function">
    <text evidence="1">Involved in the transposition of the insertion sequence.</text>
</comment>
<dbReference type="STRING" id="301302.ERS852420_03139"/>
<dbReference type="AlphaFoldDB" id="A0A0M6WXK7"/>
<dbReference type="GO" id="GO:0003676">
    <property type="term" value="F:nucleic acid binding"/>
    <property type="evidence" value="ECO:0007669"/>
    <property type="project" value="InterPro"/>
</dbReference>
<dbReference type="InterPro" id="IPR050900">
    <property type="entry name" value="Transposase_IS3/IS150/IS904"/>
</dbReference>
<dbReference type="InterPro" id="IPR036397">
    <property type="entry name" value="RNaseH_sf"/>
</dbReference>
<dbReference type="Gene3D" id="3.30.420.10">
    <property type="entry name" value="Ribonuclease H-like superfamily/Ribonuclease H"/>
    <property type="match status" value="1"/>
</dbReference>
<protein>
    <submittedName>
        <fullName evidence="3">Transposase and inactivated derivatives</fullName>
    </submittedName>
</protein>
<gene>
    <name evidence="3" type="ORF">M72_31731</name>
</gene>
<evidence type="ECO:0000313" key="4">
    <source>
        <dbReference type="Proteomes" id="UP000049979"/>
    </source>
</evidence>
<feature type="domain" description="Integrase catalytic" evidence="2">
    <location>
        <begin position="132"/>
        <end position="293"/>
    </location>
</feature>